<accession>A0A1W1ECD8</accession>
<dbReference type="EMBL" id="FPKX01000015">
    <property type="protein sequence ID" value="SFZ97693.1"/>
    <property type="molecule type" value="Genomic_DNA"/>
</dbReference>
<dbReference type="SUPFAM" id="SSF56747">
    <property type="entry name" value="Prim-pol domain"/>
    <property type="match status" value="1"/>
</dbReference>
<dbReference type="InterPro" id="IPR044919">
    <property type="entry name" value="HP0184-like_sf"/>
</dbReference>
<dbReference type="Gene3D" id="3.90.920.20">
    <property type="entry name" value="HP0184-like"/>
    <property type="match status" value="1"/>
</dbReference>
<evidence type="ECO:0000313" key="2">
    <source>
        <dbReference type="EMBL" id="SFZ97693.1"/>
    </source>
</evidence>
<organism evidence="2">
    <name type="scientific">hydrothermal vent metagenome</name>
    <dbReference type="NCBI Taxonomy" id="652676"/>
    <lineage>
        <taxon>unclassified sequences</taxon>
        <taxon>metagenomes</taxon>
        <taxon>ecological metagenomes</taxon>
    </lineage>
</organism>
<keyword evidence="1" id="KW-0175">Coiled coil</keyword>
<name>A0A1W1ECD8_9ZZZZ</name>
<dbReference type="AlphaFoldDB" id="A0A1W1ECD8"/>
<proteinExistence type="predicted"/>
<gene>
    <name evidence="2" type="ORF">MNB_SV-5-762</name>
</gene>
<sequence length="73" mass="8590">MKVDNFHIYQGKDEEKIQVFIEVDDITIEDAQQQLNALSENLKQKLTKKWKCLPSTTIPDAYNIVTIPYKRLH</sequence>
<protein>
    <submittedName>
        <fullName evidence="2">Uncharacterized protein</fullName>
    </submittedName>
</protein>
<evidence type="ECO:0000256" key="1">
    <source>
        <dbReference type="SAM" id="Coils"/>
    </source>
</evidence>
<feature type="coiled-coil region" evidence="1">
    <location>
        <begin position="21"/>
        <end position="48"/>
    </location>
</feature>
<reference evidence="2" key="1">
    <citation type="submission" date="2016-10" db="EMBL/GenBank/DDBJ databases">
        <authorList>
            <person name="de Groot N.N."/>
        </authorList>
    </citation>
    <scope>NUCLEOTIDE SEQUENCE</scope>
</reference>